<organism evidence="2 3">
    <name type="scientific">Streptomyces silvisoli</name>
    <dbReference type="NCBI Taxonomy" id="3034235"/>
    <lineage>
        <taxon>Bacteria</taxon>
        <taxon>Bacillati</taxon>
        <taxon>Actinomycetota</taxon>
        <taxon>Actinomycetes</taxon>
        <taxon>Kitasatosporales</taxon>
        <taxon>Streptomycetaceae</taxon>
        <taxon>Streptomyces</taxon>
    </lineage>
</organism>
<dbReference type="Gene3D" id="2.60.120.260">
    <property type="entry name" value="Galactose-binding domain-like"/>
    <property type="match status" value="1"/>
</dbReference>
<name>A0ABT5ZWU7_9ACTN</name>
<dbReference type="InterPro" id="IPR013783">
    <property type="entry name" value="Ig-like_fold"/>
</dbReference>
<dbReference type="Pfam" id="PF05345">
    <property type="entry name" value="He_PIG"/>
    <property type="match status" value="1"/>
</dbReference>
<feature type="chain" id="PRO_5046941374" evidence="1">
    <location>
        <begin position="35"/>
        <end position="642"/>
    </location>
</feature>
<dbReference type="RefSeq" id="WP_276097095.1">
    <property type="nucleotide sequence ID" value="NZ_JARJBC010000042.1"/>
</dbReference>
<proteinExistence type="predicted"/>
<evidence type="ECO:0000313" key="2">
    <source>
        <dbReference type="EMBL" id="MDF3294297.1"/>
    </source>
</evidence>
<gene>
    <name evidence="2" type="ORF">P3G67_34880</name>
</gene>
<feature type="signal peptide" evidence="1">
    <location>
        <begin position="1"/>
        <end position="34"/>
    </location>
</feature>
<dbReference type="Gene3D" id="2.60.40.10">
    <property type="entry name" value="Immunoglobulins"/>
    <property type="match status" value="1"/>
</dbReference>
<dbReference type="Proteomes" id="UP001216579">
    <property type="component" value="Unassembled WGS sequence"/>
</dbReference>
<dbReference type="EMBL" id="JARJBC010000042">
    <property type="protein sequence ID" value="MDF3294297.1"/>
    <property type="molecule type" value="Genomic_DNA"/>
</dbReference>
<reference evidence="2 3" key="1">
    <citation type="submission" date="2023-03" db="EMBL/GenBank/DDBJ databases">
        <title>Draft genome sequence of Streptomyces sp. RB6PN23 isolated from peat swamp forest in Thailand.</title>
        <authorList>
            <person name="Klaysubun C."/>
            <person name="Duangmal K."/>
        </authorList>
    </citation>
    <scope>NUCLEOTIDE SEQUENCE [LARGE SCALE GENOMIC DNA]</scope>
    <source>
        <strain evidence="2 3">RB6PN23</strain>
    </source>
</reference>
<sequence length="642" mass="68042">MAAPPARPRGLRALGKLTAPLITFALALAGTTVAAGTGHAADQHPASAGWVRTHGSWVRVQPGHPHAAADALTTMTARSTATVSQHPAHPMGLVNNDQPDLTYHGGQDSVGVTSGSPKVYIVYWGSQWGTAGKDPAGYTTLSNDPENAAPYQQSFFRGLGTKGDAWSGVMTQYCESMATGSTKCAANSPHVGIPHGDALAGVWVDNSTAAPQAATEPQIAAEAAAAAKHFGNTTPASNRNVQYVVTTAQGMDPDHWHELNTWCAWHTFERSSYGTVAYTLMPYLTDYKYCGTNWINPGPRGRLDGWSILGGHEYAETITDQNAIGGWIDAAGQEDGDKCAWINQGTPGGLFNLQLTTGAFAVQATWSNDQHTCSGSHPVVANHPLVVSTLCDRTEPVNRPVSVPVIATDRLSKALRYSATGLPRGLSIDARTGLIHGRSSQRGTRAVTVTVRDKAGNRAATHFRLGILPSAEYGCQGIEQIVDPGFEVAADAKGNYPGWWAQSATGIISQSTAHAAHSGKGYAWLGHSATQDDTLSQSVETTPGYTKASFSFWLHVDSTNTSAQSQDTLTLELDDQYSGKRIAVLHTWSNLDATSGYVPVSVDLTPYVAPEFGSTVIVKFTSHETGNAATAFLLDDTSFRLA</sequence>
<comment type="caution">
    <text evidence="2">The sequence shown here is derived from an EMBL/GenBank/DDBJ whole genome shotgun (WGS) entry which is preliminary data.</text>
</comment>
<accession>A0ABT5ZWU7</accession>
<keyword evidence="3" id="KW-1185">Reference proteome</keyword>
<evidence type="ECO:0000256" key="1">
    <source>
        <dbReference type="SAM" id="SignalP"/>
    </source>
</evidence>
<dbReference type="SUPFAM" id="SSF49313">
    <property type="entry name" value="Cadherin-like"/>
    <property type="match status" value="1"/>
</dbReference>
<evidence type="ECO:0000313" key="3">
    <source>
        <dbReference type="Proteomes" id="UP001216579"/>
    </source>
</evidence>
<keyword evidence="1" id="KW-0732">Signal</keyword>
<protein>
    <submittedName>
        <fullName evidence="2">Ig domain-containing protein</fullName>
    </submittedName>
</protein>
<dbReference type="InterPro" id="IPR015919">
    <property type="entry name" value="Cadherin-like_sf"/>
</dbReference>